<proteinExistence type="predicted"/>
<organism evidence="2 3">
    <name type="scientific">Portunus trituberculatus</name>
    <name type="common">Swimming crab</name>
    <name type="synonym">Neptunus trituberculatus</name>
    <dbReference type="NCBI Taxonomy" id="210409"/>
    <lineage>
        <taxon>Eukaryota</taxon>
        <taxon>Metazoa</taxon>
        <taxon>Ecdysozoa</taxon>
        <taxon>Arthropoda</taxon>
        <taxon>Crustacea</taxon>
        <taxon>Multicrustacea</taxon>
        <taxon>Malacostraca</taxon>
        <taxon>Eumalacostraca</taxon>
        <taxon>Eucarida</taxon>
        <taxon>Decapoda</taxon>
        <taxon>Pleocyemata</taxon>
        <taxon>Brachyura</taxon>
        <taxon>Eubrachyura</taxon>
        <taxon>Portunoidea</taxon>
        <taxon>Portunidae</taxon>
        <taxon>Portuninae</taxon>
        <taxon>Portunus</taxon>
    </lineage>
</organism>
<keyword evidence="3" id="KW-1185">Reference proteome</keyword>
<feature type="compositionally biased region" description="Basic and acidic residues" evidence="1">
    <location>
        <begin position="1"/>
        <end position="20"/>
    </location>
</feature>
<protein>
    <submittedName>
        <fullName evidence="2">Uncharacterized protein</fullName>
    </submittedName>
</protein>
<evidence type="ECO:0000313" key="2">
    <source>
        <dbReference type="EMBL" id="MPC74988.1"/>
    </source>
</evidence>
<evidence type="ECO:0000313" key="3">
    <source>
        <dbReference type="Proteomes" id="UP000324222"/>
    </source>
</evidence>
<accession>A0A5B7I204</accession>
<evidence type="ECO:0000256" key="1">
    <source>
        <dbReference type="SAM" id="MobiDB-lite"/>
    </source>
</evidence>
<dbReference type="AlphaFoldDB" id="A0A5B7I204"/>
<dbReference type="EMBL" id="VSRR010040137">
    <property type="protein sequence ID" value="MPC74988.1"/>
    <property type="molecule type" value="Genomic_DNA"/>
</dbReference>
<feature type="region of interest" description="Disordered" evidence="1">
    <location>
        <begin position="1"/>
        <end position="21"/>
    </location>
</feature>
<comment type="caution">
    <text evidence="2">The sequence shown here is derived from an EMBL/GenBank/DDBJ whole genome shotgun (WGS) entry which is preliminary data.</text>
</comment>
<dbReference type="Proteomes" id="UP000324222">
    <property type="component" value="Unassembled WGS sequence"/>
</dbReference>
<name>A0A5B7I204_PORTR</name>
<reference evidence="2 3" key="1">
    <citation type="submission" date="2019-05" db="EMBL/GenBank/DDBJ databases">
        <title>Another draft genome of Portunus trituberculatus and its Hox gene families provides insights of decapod evolution.</title>
        <authorList>
            <person name="Jeong J.-H."/>
            <person name="Song I."/>
            <person name="Kim S."/>
            <person name="Choi T."/>
            <person name="Kim D."/>
            <person name="Ryu S."/>
            <person name="Kim W."/>
        </authorList>
    </citation>
    <scope>NUCLEOTIDE SEQUENCE [LARGE SCALE GENOMIC DNA]</scope>
    <source>
        <tissue evidence="2">Muscle</tissue>
    </source>
</reference>
<sequence>MTNEQTYDRQKTDNEADTEAHIYSNDSSIALTLPGTLKTTMSPAGESFVARTNGFTIIILFATTTIRGLEGRLVGHQGTGSVFRGGLTDQHIKEHVSPAAEAAWLRRKLFLQGNN</sequence>
<gene>
    <name evidence="2" type="ORF">E2C01_069371</name>
</gene>